<dbReference type="GO" id="GO:0005886">
    <property type="term" value="C:plasma membrane"/>
    <property type="evidence" value="ECO:0007669"/>
    <property type="project" value="UniProtKB-SubCell"/>
</dbReference>
<evidence type="ECO:0000256" key="8">
    <source>
        <dbReference type="SAM" id="Phobius"/>
    </source>
</evidence>
<keyword evidence="10" id="KW-1185">Reference proteome</keyword>
<feature type="transmembrane region" description="Helical" evidence="8">
    <location>
        <begin position="182"/>
        <end position="205"/>
    </location>
</feature>
<dbReference type="EMBL" id="LNIX01000036">
    <property type="protein sequence ID" value="OXA39860.1"/>
    <property type="molecule type" value="Genomic_DNA"/>
</dbReference>
<proteinExistence type="predicted"/>
<keyword evidence="7" id="KW-0325">Glycoprotein</keyword>
<comment type="subcellular location">
    <subcellularLocation>
        <location evidence="1">Cell membrane</location>
        <topology evidence="1">Multi-pass membrane protein</topology>
    </subcellularLocation>
</comment>
<protein>
    <recommendedName>
        <fullName evidence="11">Ionotropic glutamate receptor C-terminal domain-containing protein</fullName>
    </recommendedName>
</protein>
<dbReference type="InterPro" id="IPR052192">
    <property type="entry name" value="Insect_Ionotropic_Sensory_Rcpt"/>
</dbReference>
<feature type="transmembrane region" description="Helical" evidence="8">
    <location>
        <begin position="212"/>
        <end position="231"/>
    </location>
</feature>
<keyword evidence="5 8" id="KW-0472">Membrane</keyword>
<keyword evidence="6" id="KW-0675">Receptor</keyword>
<comment type="caution">
    <text evidence="9">The sequence shown here is derived from an EMBL/GenBank/DDBJ whole genome shotgun (WGS) entry which is preliminary data.</text>
</comment>
<dbReference type="AlphaFoldDB" id="A0A226D461"/>
<evidence type="ECO:0000256" key="7">
    <source>
        <dbReference type="ARBA" id="ARBA00023180"/>
    </source>
</evidence>
<evidence type="ECO:0000256" key="4">
    <source>
        <dbReference type="ARBA" id="ARBA00022989"/>
    </source>
</evidence>
<evidence type="ECO:0000256" key="6">
    <source>
        <dbReference type="ARBA" id="ARBA00023170"/>
    </source>
</evidence>
<organism evidence="9 10">
    <name type="scientific">Folsomia candida</name>
    <name type="common">Springtail</name>
    <dbReference type="NCBI Taxonomy" id="158441"/>
    <lineage>
        <taxon>Eukaryota</taxon>
        <taxon>Metazoa</taxon>
        <taxon>Ecdysozoa</taxon>
        <taxon>Arthropoda</taxon>
        <taxon>Hexapoda</taxon>
        <taxon>Collembola</taxon>
        <taxon>Entomobryomorpha</taxon>
        <taxon>Isotomoidea</taxon>
        <taxon>Isotomidae</taxon>
        <taxon>Proisotominae</taxon>
        <taxon>Folsomia</taxon>
    </lineage>
</organism>
<dbReference type="Gene3D" id="1.10.287.70">
    <property type="match status" value="1"/>
</dbReference>
<dbReference type="PANTHER" id="PTHR42643:SF24">
    <property type="entry name" value="IONOTROPIC RECEPTOR 60A"/>
    <property type="match status" value="1"/>
</dbReference>
<evidence type="ECO:0008006" key="11">
    <source>
        <dbReference type="Google" id="ProtNLM"/>
    </source>
</evidence>
<keyword evidence="2" id="KW-1003">Cell membrane</keyword>
<evidence type="ECO:0000256" key="5">
    <source>
        <dbReference type="ARBA" id="ARBA00023136"/>
    </source>
</evidence>
<feature type="transmembrane region" description="Helical" evidence="8">
    <location>
        <begin position="237"/>
        <end position="260"/>
    </location>
</feature>
<dbReference type="PANTHER" id="PTHR42643">
    <property type="entry name" value="IONOTROPIC RECEPTOR 20A-RELATED"/>
    <property type="match status" value="1"/>
</dbReference>
<evidence type="ECO:0000256" key="2">
    <source>
        <dbReference type="ARBA" id="ARBA00022475"/>
    </source>
</evidence>
<evidence type="ECO:0000313" key="9">
    <source>
        <dbReference type="EMBL" id="OXA39860.1"/>
    </source>
</evidence>
<evidence type="ECO:0000256" key="1">
    <source>
        <dbReference type="ARBA" id="ARBA00004651"/>
    </source>
</evidence>
<accession>A0A226D461</accession>
<gene>
    <name evidence="9" type="ORF">Fcan01_25223</name>
</gene>
<sequence length="531" mass="60349">MLRNPSNQIVIIVVRPGQDFEICFPQSVRTSETSDGWVPTETMGCWPQIYFSGGNYVSAIQKVAPQWEIWCILQSTWEEASSTVANTNRLNGKTKNSLHQLALDVFFKTNITHTDNSNCMLDRHVQLKFNSANPPAKTAVVALDRNDVALVFTNFEGYQFLTCYAEPYISFDFYLSPYQTEAWVALGVSIFTIIALMTIVYHFLYKKDKQPFSAWLFVLASIFEEGGVLPSKVEKATFFRILLGIWSIMSVILTNGYNGIMISELNSPRRLYHPETFNDLACQGQIKNMLKVWHRNKQLMSLSDWTQFHNLVEFNSWVEGLSADLPEFLSVLGKLENDFQFSWIWSGNSLTAETLGDLNLFTPMHSFYPNAVSFFTENFSLAILQGSIEKEVVQCGKTVFIAKSSEIRMEYEFLTRKYPRKKFLLSDQAIQNYPTGLAFQFPLRSRVIQSFNGIVETGIWGHFESEETRVKNFNRTPAIVIEQSNNIILTNIATLNGALPTVFILTGIVGHVSDQMVKHAFLVVVGLYAAK</sequence>
<evidence type="ECO:0000313" key="10">
    <source>
        <dbReference type="Proteomes" id="UP000198287"/>
    </source>
</evidence>
<name>A0A226D461_FOLCA</name>
<keyword evidence="3 8" id="KW-0812">Transmembrane</keyword>
<dbReference type="Proteomes" id="UP000198287">
    <property type="component" value="Unassembled WGS sequence"/>
</dbReference>
<evidence type="ECO:0000256" key="3">
    <source>
        <dbReference type="ARBA" id="ARBA00022692"/>
    </source>
</evidence>
<keyword evidence="4 8" id="KW-1133">Transmembrane helix</keyword>
<reference evidence="9 10" key="1">
    <citation type="submission" date="2015-12" db="EMBL/GenBank/DDBJ databases">
        <title>The genome of Folsomia candida.</title>
        <authorList>
            <person name="Faddeeva A."/>
            <person name="Derks M.F."/>
            <person name="Anvar Y."/>
            <person name="Smit S."/>
            <person name="Van Straalen N."/>
            <person name="Roelofs D."/>
        </authorList>
    </citation>
    <scope>NUCLEOTIDE SEQUENCE [LARGE SCALE GENOMIC DNA]</scope>
    <source>
        <strain evidence="9 10">VU population</strain>
        <tissue evidence="9">Whole body</tissue>
    </source>
</reference>